<dbReference type="EMBL" id="FWXZ01000001">
    <property type="protein sequence ID" value="SMC37702.1"/>
    <property type="molecule type" value="Genomic_DNA"/>
</dbReference>
<evidence type="ECO:0000313" key="1">
    <source>
        <dbReference type="EMBL" id="SMC37702.1"/>
    </source>
</evidence>
<sequence>MRTKRILTVITAITLCITAASAAGEIHSRDIESNGKVIETVWQDDNGQPATGPEGYTTVRYTYKRELTTEEYLDADGQPVQASGGYYRKAVTRDGKGNVIQIEYQDQKGERVLNRWGYAAVTMSYTGFGAVKLVTYTGLNKRAVTVPSLGYASVLTQYSNKTMTSKTFRDEKGKPVDNVQGFAVIRQKLNKRYQVLSTRYDHADGSPATGPDGWFRCVKDRDDQGRVTAVSYYDVNSQLTDRGAGYAQEKYAYEGNNIVKLTRCDAAGGVITDASGVATLVREMKDDRIIRESFLDSEGKRTNNSLGVGGILYSYDQRGGIEKVMYQDTEGNPALCTGGYAGYHDTKDEDGVTVSRTFLGTDGLAAETPGGYSEIRYFYNEFKQLTSTRYYDLNGKQVQAE</sequence>
<protein>
    <submittedName>
        <fullName evidence="1">Uncharacterized protein</fullName>
    </submittedName>
</protein>
<comment type="caution">
    <text evidence="1">The sequence shown here is derived from an EMBL/GenBank/DDBJ whole genome shotgun (WGS) entry which is preliminary data.</text>
</comment>
<proteinExistence type="predicted"/>
<gene>
    <name evidence="1" type="ORF">SAMN06297397_0397</name>
</gene>
<organism evidence="1 2">
    <name type="scientific">Aristaeella lactis</name>
    <dbReference type="NCBI Taxonomy" id="3046383"/>
    <lineage>
        <taxon>Bacteria</taxon>
        <taxon>Bacillati</taxon>
        <taxon>Bacillota</taxon>
        <taxon>Clostridia</taxon>
        <taxon>Eubacteriales</taxon>
        <taxon>Aristaeellaceae</taxon>
        <taxon>Aristaeella</taxon>
    </lineage>
</organism>
<keyword evidence="2" id="KW-1185">Reference proteome</keyword>
<reference evidence="1" key="1">
    <citation type="submission" date="2017-04" db="EMBL/GenBank/DDBJ databases">
        <authorList>
            <person name="Varghese N."/>
            <person name="Submissions S."/>
        </authorList>
    </citation>
    <scope>NUCLEOTIDE SEQUENCE</scope>
    <source>
        <strain evidence="1">WTE2008</strain>
    </source>
</reference>
<dbReference type="Proteomes" id="UP000192328">
    <property type="component" value="Unassembled WGS sequence"/>
</dbReference>
<name>A0AC61PI21_9FIRM</name>
<evidence type="ECO:0000313" key="2">
    <source>
        <dbReference type="Proteomes" id="UP000192328"/>
    </source>
</evidence>
<accession>A0AC61PI21</accession>